<keyword evidence="4" id="KW-0479">Metal-binding</keyword>
<accession>A0A3E3E0B6</accession>
<sequence>MLLIHVNSWRNEMDINKKVKSYEENMINDIKRLVSIKSVEEEPKEGMPFGEGPAKALNEALKIAEELGFKTKNLDNYCGYAEVGEGEELIGILGHVDVVPEGDGWDNDPYTPVIKDGVIYARGANDDKGPVIASLYAVKVLMDMGTKLNKRIRVIFGANEETGFRCMEHYKEVEEDLTMGFSPDAAFPVIFGEKGICQINIKGKYEDDKKIKIIELKGGEAANVVIPKMIVTLENDSDIDIETKFMEYIKEHKLTGEVLEKKDNKITLRLNAVSAHASTPWEGKNAGSYLMEFLGSVMKDNTLVNNYNDLIGKDYLGEKSGLKMEDEYGPLTFNTGVMEAKDGELKLTIDIRYPLTEDFEKVFNILKKSFSETGYEFEVIEHKAPLYVEPDSPLVKTLQSAYEEVTGDSKNKPYTLGGGTYARAFDNVVAFGALLPDDDENAHQSNETFKVSTLLTATEVYVNALEKLLKL</sequence>
<dbReference type="Pfam" id="PF01546">
    <property type="entry name" value="Peptidase_M20"/>
    <property type="match status" value="1"/>
</dbReference>
<reference evidence="10 11" key="1">
    <citation type="submission" date="2018-08" db="EMBL/GenBank/DDBJ databases">
        <title>A genome reference for cultivated species of the human gut microbiota.</title>
        <authorList>
            <person name="Zou Y."/>
            <person name="Xue W."/>
            <person name="Luo G."/>
        </authorList>
    </citation>
    <scope>NUCLEOTIDE SEQUENCE [LARGE SCALE GENOMIC DNA]</scope>
    <source>
        <strain evidence="10 11">AM25-6</strain>
    </source>
</reference>
<dbReference type="GO" id="GO:0008777">
    <property type="term" value="F:acetylornithine deacetylase activity"/>
    <property type="evidence" value="ECO:0007669"/>
    <property type="project" value="TreeGrafter"/>
</dbReference>
<evidence type="ECO:0000313" key="10">
    <source>
        <dbReference type="EMBL" id="RGD74987.1"/>
    </source>
</evidence>
<dbReference type="NCBIfam" id="NF005591">
    <property type="entry name" value="PRK07318.1"/>
    <property type="match status" value="1"/>
</dbReference>
<proteinExistence type="inferred from homology"/>
<comment type="caution">
    <text evidence="10">The sequence shown here is derived from an EMBL/GenBank/DDBJ whole genome shotgun (WGS) entry which is preliminary data.</text>
</comment>
<dbReference type="PROSITE" id="PS00758">
    <property type="entry name" value="ARGE_DAPE_CPG2_1"/>
    <property type="match status" value="1"/>
</dbReference>
<keyword evidence="8" id="KW-0482">Metalloprotease</keyword>
<dbReference type="AlphaFoldDB" id="A0A3E3E0B6"/>
<dbReference type="Gene3D" id="3.40.630.10">
    <property type="entry name" value="Zn peptidases"/>
    <property type="match status" value="1"/>
</dbReference>
<dbReference type="InterPro" id="IPR050072">
    <property type="entry name" value="Peptidase_M20A"/>
</dbReference>
<organism evidence="10 11">
    <name type="scientific">Anaerofustis stercorihominis</name>
    <dbReference type="NCBI Taxonomy" id="214853"/>
    <lineage>
        <taxon>Bacteria</taxon>
        <taxon>Bacillati</taxon>
        <taxon>Bacillota</taxon>
        <taxon>Clostridia</taxon>
        <taxon>Eubacteriales</taxon>
        <taxon>Eubacteriaceae</taxon>
        <taxon>Anaerofustis</taxon>
    </lineage>
</organism>
<name>A0A3E3E0B6_9FIRM</name>
<dbReference type="GO" id="GO:0008270">
    <property type="term" value="F:zinc ion binding"/>
    <property type="evidence" value="ECO:0007669"/>
    <property type="project" value="InterPro"/>
</dbReference>
<evidence type="ECO:0000259" key="9">
    <source>
        <dbReference type="Pfam" id="PF07687"/>
    </source>
</evidence>
<keyword evidence="5" id="KW-0378">Hydrolase</keyword>
<dbReference type="NCBIfam" id="TIGR01887">
    <property type="entry name" value="dipeptidaselike"/>
    <property type="match status" value="1"/>
</dbReference>
<dbReference type="CDD" id="cd03888">
    <property type="entry name" value="M20_PepV"/>
    <property type="match status" value="1"/>
</dbReference>
<dbReference type="Gene3D" id="3.30.70.360">
    <property type="match status" value="2"/>
</dbReference>
<dbReference type="Pfam" id="PF07687">
    <property type="entry name" value="M20_dimer"/>
    <property type="match status" value="1"/>
</dbReference>
<protein>
    <submittedName>
        <fullName evidence="10">Dipeptidase PepV</fullName>
    </submittedName>
</protein>
<gene>
    <name evidence="10" type="primary">pepV</name>
    <name evidence="10" type="ORF">DW687_01310</name>
</gene>
<dbReference type="PROSITE" id="PS00759">
    <property type="entry name" value="ARGE_DAPE_CPG2_2"/>
    <property type="match status" value="1"/>
</dbReference>
<evidence type="ECO:0000256" key="8">
    <source>
        <dbReference type="ARBA" id="ARBA00023049"/>
    </source>
</evidence>
<evidence type="ECO:0000256" key="1">
    <source>
        <dbReference type="ARBA" id="ARBA00001947"/>
    </source>
</evidence>
<dbReference type="GO" id="GO:0006526">
    <property type="term" value="P:L-arginine biosynthetic process"/>
    <property type="evidence" value="ECO:0007669"/>
    <property type="project" value="TreeGrafter"/>
</dbReference>
<dbReference type="EMBL" id="QUSM01000002">
    <property type="protein sequence ID" value="RGD74987.1"/>
    <property type="molecule type" value="Genomic_DNA"/>
</dbReference>
<evidence type="ECO:0000256" key="5">
    <source>
        <dbReference type="ARBA" id="ARBA00022801"/>
    </source>
</evidence>
<dbReference type="PANTHER" id="PTHR43808:SF31">
    <property type="entry name" value="N-ACETYL-L-CITRULLINE DEACETYLASE"/>
    <property type="match status" value="1"/>
</dbReference>
<evidence type="ECO:0000256" key="6">
    <source>
        <dbReference type="ARBA" id="ARBA00022833"/>
    </source>
</evidence>
<dbReference type="InterPro" id="IPR010964">
    <property type="entry name" value="M20A_pepV-rel"/>
</dbReference>
<evidence type="ECO:0000256" key="2">
    <source>
        <dbReference type="ARBA" id="ARBA00006247"/>
    </source>
</evidence>
<comment type="cofactor">
    <cofactor evidence="1">
        <name>Zn(2+)</name>
        <dbReference type="ChEBI" id="CHEBI:29105"/>
    </cofactor>
</comment>
<dbReference type="InterPro" id="IPR011650">
    <property type="entry name" value="Peptidase_M20_dimer"/>
</dbReference>
<comment type="similarity">
    <text evidence="2">Belongs to the peptidase M20A family.</text>
</comment>
<dbReference type="GO" id="GO:0008237">
    <property type="term" value="F:metallopeptidase activity"/>
    <property type="evidence" value="ECO:0007669"/>
    <property type="project" value="UniProtKB-KW"/>
</dbReference>
<dbReference type="SUPFAM" id="SSF55031">
    <property type="entry name" value="Bacterial exopeptidase dimerisation domain"/>
    <property type="match status" value="1"/>
</dbReference>
<keyword evidence="3" id="KW-0645">Protease</keyword>
<dbReference type="PANTHER" id="PTHR43808">
    <property type="entry name" value="ACETYLORNITHINE DEACETYLASE"/>
    <property type="match status" value="1"/>
</dbReference>
<keyword evidence="7" id="KW-0224">Dipeptidase</keyword>
<dbReference type="Proteomes" id="UP000261212">
    <property type="component" value="Unassembled WGS sequence"/>
</dbReference>
<keyword evidence="6" id="KW-0862">Zinc</keyword>
<evidence type="ECO:0000313" key="11">
    <source>
        <dbReference type="Proteomes" id="UP000261212"/>
    </source>
</evidence>
<dbReference type="SUPFAM" id="SSF53187">
    <property type="entry name" value="Zn-dependent exopeptidases"/>
    <property type="match status" value="1"/>
</dbReference>
<dbReference type="InterPro" id="IPR036264">
    <property type="entry name" value="Bact_exopeptidase_dim_dom"/>
</dbReference>
<evidence type="ECO:0000256" key="3">
    <source>
        <dbReference type="ARBA" id="ARBA00022670"/>
    </source>
</evidence>
<dbReference type="GO" id="GO:0006508">
    <property type="term" value="P:proteolysis"/>
    <property type="evidence" value="ECO:0007669"/>
    <property type="project" value="UniProtKB-KW"/>
</dbReference>
<dbReference type="InterPro" id="IPR002933">
    <property type="entry name" value="Peptidase_M20"/>
</dbReference>
<dbReference type="InterPro" id="IPR001261">
    <property type="entry name" value="ArgE/DapE_CS"/>
</dbReference>
<feature type="domain" description="Peptidase M20 dimerisation" evidence="9">
    <location>
        <begin position="268"/>
        <end position="374"/>
    </location>
</feature>
<evidence type="ECO:0000256" key="4">
    <source>
        <dbReference type="ARBA" id="ARBA00022723"/>
    </source>
</evidence>
<dbReference type="GO" id="GO:0016805">
    <property type="term" value="F:dipeptidase activity"/>
    <property type="evidence" value="ECO:0007669"/>
    <property type="project" value="UniProtKB-KW"/>
</dbReference>
<evidence type="ECO:0000256" key="7">
    <source>
        <dbReference type="ARBA" id="ARBA00022997"/>
    </source>
</evidence>